<organism evidence="2 3">
    <name type="scientific">Prochlorococcus marinus (strain MIT 9211)</name>
    <dbReference type="NCBI Taxonomy" id="93059"/>
    <lineage>
        <taxon>Bacteria</taxon>
        <taxon>Bacillati</taxon>
        <taxon>Cyanobacteriota</taxon>
        <taxon>Cyanophyceae</taxon>
        <taxon>Synechococcales</taxon>
        <taxon>Prochlorococcaceae</taxon>
        <taxon>Prochlorococcus</taxon>
    </lineage>
</organism>
<evidence type="ECO:0000259" key="1">
    <source>
        <dbReference type="Pfam" id="PF05670"/>
    </source>
</evidence>
<dbReference type="HOGENOM" id="CLU_022481_1_0_3"/>
<dbReference type="Proteomes" id="UP000000788">
    <property type="component" value="Chromosome"/>
</dbReference>
<proteinExistence type="predicted"/>
<dbReference type="PANTHER" id="PTHR15239">
    <property type="entry name" value="NUCLEAR EXPORT MEDIATOR FACTOR NEMF"/>
    <property type="match status" value="1"/>
</dbReference>
<accession>A9BE87</accession>
<dbReference type="Gene3D" id="2.30.310.10">
    <property type="entry name" value="ibrinogen binding protein from staphylococcus aureus domain"/>
    <property type="match status" value="1"/>
</dbReference>
<evidence type="ECO:0000313" key="3">
    <source>
        <dbReference type="Proteomes" id="UP000000788"/>
    </source>
</evidence>
<dbReference type="GO" id="GO:0072344">
    <property type="term" value="P:rescue of stalled ribosome"/>
    <property type="evidence" value="ECO:0007669"/>
    <property type="project" value="TreeGrafter"/>
</dbReference>
<feature type="domain" description="NFACT RNA-binding" evidence="1">
    <location>
        <begin position="451"/>
        <end position="538"/>
    </location>
</feature>
<dbReference type="PANTHER" id="PTHR15239:SF6">
    <property type="entry name" value="RIBOSOME QUALITY CONTROL COMPLEX SUBUNIT NEMF"/>
    <property type="match status" value="1"/>
</dbReference>
<dbReference type="GO" id="GO:1990112">
    <property type="term" value="C:RQC complex"/>
    <property type="evidence" value="ECO:0007669"/>
    <property type="project" value="TreeGrafter"/>
</dbReference>
<dbReference type="Pfam" id="PF05670">
    <property type="entry name" value="NFACT-R_1"/>
    <property type="match status" value="1"/>
</dbReference>
<dbReference type="Pfam" id="PF05833">
    <property type="entry name" value="NFACT_N"/>
    <property type="match status" value="1"/>
</dbReference>
<dbReference type="InterPro" id="IPR051608">
    <property type="entry name" value="RQC_Subunit_NEMF"/>
</dbReference>
<evidence type="ECO:0000313" key="2">
    <source>
        <dbReference type="EMBL" id="ABX08397.1"/>
    </source>
</evidence>
<dbReference type="GO" id="GO:0043023">
    <property type="term" value="F:ribosomal large subunit binding"/>
    <property type="evidence" value="ECO:0007669"/>
    <property type="project" value="TreeGrafter"/>
</dbReference>
<protein>
    <submittedName>
        <fullName evidence="2">Possible secreted protein MPB70</fullName>
    </submittedName>
</protein>
<dbReference type="STRING" id="93059.P9211_04661"/>
<dbReference type="eggNOG" id="COG1293">
    <property type="taxonomic scope" value="Bacteria"/>
</dbReference>
<dbReference type="OrthoDB" id="9766163at2"/>
<dbReference type="AlphaFoldDB" id="A9BE87"/>
<gene>
    <name evidence="2" type="ordered locus">P9211_04661</name>
</gene>
<dbReference type="GO" id="GO:0000049">
    <property type="term" value="F:tRNA binding"/>
    <property type="evidence" value="ECO:0007669"/>
    <property type="project" value="TreeGrafter"/>
</dbReference>
<dbReference type="RefSeq" id="WP_012195020.1">
    <property type="nucleotide sequence ID" value="NC_009976.1"/>
</dbReference>
<dbReference type="InterPro" id="IPR008532">
    <property type="entry name" value="NFACT_RNA-bd"/>
</dbReference>
<dbReference type="KEGG" id="pmj:P9211_04661"/>
<dbReference type="EMBL" id="CP000878">
    <property type="protein sequence ID" value="ABX08397.1"/>
    <property type="molecule type" value="Genomic_DNA"/>
</dbReference>
<reference evidence="2 3" key="1">
    <citation type="journal article" date="2007" name="PLoS Genet.">
        <title>Patterns and implications of gene gain and loss in the evolution of Prochlorococcus.</title>
        <authorList>
            <person name="Kettler G.C."/>
            <person name="Martiny A.C."/>
            <person name="Huang K."/>
            <person name="Zucker J."/>
            <person name="Coleman M.L."/>
            <person name="Rodrigue S."/>
            <person name="Chen F."/>
            <person name="Lapidus A."/>
            <person name="Ferriera S."/>
            <person name="Johnson J."/>
            <person name="Steglich C."/>
            <person name="Church G.M."/>
            <person name="Richardson P."/>
            <person name="Chisholm S.W."/>
        </authorList>
    </citation>
    <scope>NUCLEOTIDE SEQUENCE [LARGE SCALE GENOMIC DNA]</scope>
    <source>
        <strain evidence="3">MIT 9211</strain>
    </source>
</reference>
<keyword evidence="3" id="KW-1185">Reference proteome</keyword>
<name>A9BE87_PROM4</name>
<sequence>MDNSLLQIMDLTSLKAVMVDMRTKIIPSRFEKAQQVEANTLQLSFRTVTSVVWVELSWDASSARLVEINSPPRSFGESTLAKQINHGLRQMALIELKQEGFERIIEFGFALRPNQKLQRFLILELMGRHSNFFMLNKERKTITLGRQIRNHQSRLRPISTGDPYIQPPQPRGVKPDKNESFLHWKERLCLVPIKLKDAFLQNFQGVSPSLLLQLASEEKELAKEIINLSVKEISEETWHLLYKRWLIWLDHIEKETYSIFFEGPTAYKVWNYNNDASSELKEVSLALGYYYRTKLELKRFKELSSGLNKKLLKIKESEETQMKKQKYLLENIPKNDLIKRQADKILCSQKPSKDQVKEAQDLYQKAKKMRRSESVLIERINHHTKKLNLINESELFLNEITSSQCENNSEKIKAISELKDELEKHLFRSQIKASSTNSIVQPSLILELISPSGLSIQIGRNHRQNELISLKESRKGDIWFHAQECPGSHVVMKASNGIYEENDLQMGADLAAFFSRAKLNKKVPIIMAQTNQLKKLKGAIPGTVKHKGGKILWGNPLNGEDHFKRATANAQNALSSAPS</sequence>